<dbReference type="AlphaFoldDB" id="A0A4Y9SLH4"/>
<dbReference type="Pfam" id="PF03682">
    <property type="entry name" value="UPF0158"/>
    <property type="match status" value="1"/>
</dbReference>
<keyword evidence="2" id="KW-1185">Reference proteome</keyword>
<dbReference type="InterPro" id="IPR005361">
    <property type="entry name" value="UPF0158"/>
</dbReference>
<protein>
    <submittedName>
        <fullName evidence="1">Uncharacterized protein</fullName>
    </submittedName>
</protein>
<name>A0A4Y9SLH4_9BURK</name>
<proteinExistence type="predicted"/>
<dbReference type="EMBL" id="SPUM01000149">
    <property type="protein sequence ID" value="TFW27520.1"/>
    <property type="molecule type" value="Genomic_DNA"/>
</dbReference>
<evidence type="ECO:0000313" key="1">
    <source>
        <dbReference type="EMBL" id="TFW27520.1"/>
    </source>
</evidence>
<organism evidence="1 2">
    <name type="scientific">Massilia horti</name>
    <dbReference type="NCBI Taxonomy" id="2562153"/>
    <lineage>
        <taxon>Bacteria</taxon>
        <taxon>Pseudomonadati</taxon>
        <taxon>Pseudomonadota</taxon>
        <taxon>Betaproteobacteria</taxon>
        <taxon>Burkholderiales</taxon>
        <taxon>Oxalobacteraceae</taxon>
        <taxon>Telluria group</taxon>
        <taxon>Massilia</taxon>
    </lineage>
</organism>
<sequence length="134" mass="15810">MCRTAPVPVSSGTGHPQKACRRYALQAFLFLVTHPEEEELPEDNDESDRYVVIPGIRDFDLGQPLVFRFVDAKLPQHYKEVEEIFRKKDAYGRFSRLIDSLGMRDKWHRFREEQTEAALREWCAENGLELRKKR</sequence>
<dbReference type="OrthoDB" id="598113at2"/>
<evidence type="ECO:0000313" key="2">
    <source>
        <dbReference type="Proteomes" id="UP000297258"/>
    </source>
</evidence>
<dbReference type="Proteomes" id="UP000297258">
    <property type="component" value="Unassembled WGS sequence"/>
</dbReference>
<accession>A0A4Y9SLH4</accession>
<reference evidence="1 2" key="1">
    <citation type="submission" date="2019-03" db="EMBL/GenBank/DDBJ databases">
        <title>Draft genome of Massilia hortus sp. nov., a novel bacterial species of the Oxalobacteraceae family.</title>
        <authorList>
            <person name="Peta V."/>
            <person name="Raths R."/>
            <person name="Bucking H."/>
        </authorList>
    </citation>
    <scope>NUCLEOTIDE SEQUENCE [LARGE SCALE GENOMIC DNA]</scope>
    <source>
        <strain evidence="1 2">ONC3</strain>
    </source>
</reference>
<gene>
    <name evidence="1" type="ORF">E4O92_23740</name>
</gene>
<comment type="caution">
    <text evidence="1">The sequence shown here is derived from an EMBL/GenBank/DDBJ whole genome shotgun (WGS) entry which is preliminary data.</text>
</comment>